<dbReference type="Proteomes" id="UP000249829">
    <property type="component" value="Unassembled WGS sequence"/>
</dbReference>
<gene>
    <name evidence="2" type="ORF">BO99DRAFT_450213</name>
</gene>
<dbReference type="GO" id="GO:0055085">
    <property type="term" value="P:transmembrane transport"/>
    <property type="evidence" value="ECO:0007669"/>
    <property type="project" value="InterPro"/>
</dbReference>
<sequence length="502" mass="56122">MNYFTPAFRCEVEGIAETKWLESGMDAKVDMRDTLNNEVSGLRARRSPKLVDRCLDVMVRVSGSVPVFLIILAGLLTWALLGIRFGNVSVWIASISDVQAMLCYVFDSFIMRQLLRQYSDQREALVELQSRSHSHQRMLADVRKKLGRGGVCQVAEKCNAERPESVDYSLNTQSLLVRGIMYSARALGHVLSSLLFWVCVVIWLGFGPHCNWSDRWQLYINDATSALMILVFAFLACLRERYADSSNASLDTIFRLDSTLEMKLRCLTKDDLPNPMVVDPLPKENILQVVIFYYADIVGTLVGLMLLVLVIIVWAAVGPVLHYDSSWWLLIGTYAGLVGLFDSFVLRNVQSKVHQYIKGQMTMVLHADAALLTELSLATDDTAGSNAQRPSLSQTVSRWMDAVTSHTLMVMAGFLLTIGCVVASSAMKWSLTGQLISNVPPSIIETFFMLILINGQNDAEASAQMDLDDLYHHRQWLLSFTRHAKELLEVHGLSATAEMPAP</sequence>
<accession>A0A2V5GT73</accession>
<evidence type="ECO:0000313" key="2">
    <source>
        <dbReference type="EMBL" id="PYI14505.1"/>
    </source>
</evidence>
<evidence type="ECO:0000313" key="3">
    <source>
        <dbReference type="Proteomes" id="UP000249829"/>
    </source>
</evidence>
<dbReference type="Pfam" id="PF04120">
    <property type="entry name" value="Iron_permease"/>
    <property type="match status" value="3"/>
</dbReference>
<protein>
    <submittedName>
        <fullName evidence="2">Low affinity iron permease</fullName>
    </submittedName>
</protein>
<organism evidence="2 3">
    <name type="scientific">Aspergillus violaceofuscus (strain CBS 115571)</name>
    <dbReference type="NCBI Taxonomy" id="1450538"/>
    <lineage>
        <taxon>Eukaryota</taxon>
        <taxon>Fungi</taxon>
        <taxon>Dikarya</taxon>
        <taxon>Ascomycota</taxon>
        <taxon>Pezizomycotina</taxon>
        <taxon>Eurotiomycetes</taxon>
        <taxon>Eurotiomycetidae</taxon>
        <taxon>Eurotiales</taxon>
        <taxon>Aspergillaceae</taxon>
        <taxon>Aspergillus</taxon>
    </lineage>
</organism>
<dbReference type="AlphaFoldDB" id="A0A2V5GT73"/>
<dbReference type="OMA" id="RECYADY"/>
<dbReference type="STRING" id="1450538.A0A2V5GT73"/>
<feature type="transmembrane region" description="Helical" evidence="1">
    <location>
        <begin position="57"/>
        <end position="82"/>
    </location>
</feature>
<dbReference type="InterPro" id="IPR007251">
    <property type="entry name" value="Iron_permease_Fet4"/>
</dbReference>
<evidence type="ECO:0000256" key="1">
    <source>
        <dbReference type="SAM" id="Phobius"/>
    </source>
</evidence>
<feature type="transmembrane region" description="Helical" evidence="1">
    <location>
        <begin position="88"/>
        <end position="106"/>
    </location>
</feature>
<name>A0A2V5GT73_ASPV1</name>
<feature type="transmembrane region" description="Helical" evidence="1">
    <location>
        <begin position="218"/>
        <end position="238"/>
    </location>
</feature>
<feature type="transmembrane region" description="Helical" evidence="1">
    <location>
        <begin position="327"/>
        <end position="346"/>
    </location>
</feature>
<feature type="transmembrane region" description="Helical" evidence="1">
    <location>
        <begin position="186"/>
        <end position="206"/>
    </location>
</feature>
<reference evidence="2 3" key="1">
    <citation type="submission" date="2018-02" db="EMBL/GenBank/DDBJ databases">
        <title>The genomes of Aspergillus section Nigri reveals drivers in fungal speciation.</title>
        <authorList>
            <consortium name="DOE Joint Genome Institute"/>
            <person name="Vesth T.C."/>
            <person name="Nybo J."/>
            <person name="Theobald S."/>
            <person name="Brandl J."/>
            <person name="Frisvad J.C."/>
            <person name="Nielsen K.F."/>
            <person name="Lyhne E.K."/>
            <person name="Kogle M.E."/>
            <person name="Kuo A."/>
            <person name="Riley R."/>
            <person name="Clum A."/>
            <person name="Nolan M."/>
            <person name="Lipzen A."/>
            <person name="Salamov A."/>
            <person name="Henrissat B."/>
            <person name="Wiebenga A."/>
            <person name="De vries R.P."/>
            <person name="Grigoriev I.V."/>
            <person name="Mortensen U.H."/>
            <person name="Andersen M.R."/>
            <person name="Baker S.E."/>
        </authorList>
    </citation>
    <scope>NUCLEOTIDE SEQUENCE [LARGE SCALE GENOMIC DNA]</scope>
    <source>
        <strain evidence="2 3">CBS 115571</strain>
    </source>
</reference>
<dbReference type="EMBL" id="KZ825210">
    <property type="protein sequence ID" value="PYI14505.1"/>
    <property type="molecule type" value="Genomic_DNA"/>
</dbReference>
<proteinExistence type="predicted"/>
<feature type="transmembrane region" description="Helical" evidence="1">
    <location>
        <begin position="408"/>
        <end position="429"/>
    </location>
</feature>
<keyword evidence="3" id="KW-1185">Reference proteome</keyword>
<feature type="transmembrane region" description="Helical" evidence="1">
    <location>
        <begin position="291"/>
        <end position="315"/>
    </location>
</feature>
<keyword evidence="1" id="KW-0472">Membrane</keyword>
<keyword evidence="1" id="KW-1133">Transmembrane helix</keyword>
<keyword evidence="1" id="KW-0812">Transmembrane</keyword>